<evidence type="ECO:0000313" key="8">
    <source>
        <dbReference type="EMBL" id="KON29559.1"/>
    </source>
</evidence>
<evidence type="ECO:0000256" key="1">
    <source>
        <dbReference type="ARBA" id="ARBA00004651"/>
    </source>
</evidence>
<accession>A0A0M0BMA8</accession>
<dbReference type="AlphaFoldDB" id="A0A0M0BMA8"/>
<dbReference type="Proteomes" id="UP000037210">
    <property type="component" value="Unassembled WGS sequence"/>
</dbReference>
<feature type="transmembrane region" description="Helical" evidence="6">
    <location>
        <begin position="244"/>
        <end position="263"/>
    </location>
</feature>
<reference evidence="8 9" key="1">
    <citation type="submission" date="2015-06" db="EMBL/GenBank/DDBJ databases">
        <title>New insights into the roles of widespread benthic archaea in carbon and nitrogen cycling.</title>
        <authorList>
            <person name="Lazar C.S."/>
            <person name="Baker B.J."/>
            <person name="Seitz K.W."/>
            <person name="Hyde A.S."/>
            <person name="Dick G.J."/>
            <person name="Hinrichs K.-U."/>
            <person name="Teske A.P."/>
        </authorList>
    </citation>
    <scope>NUCLEOTIDE SEQUENCE [LARGE SCALE GENOMIC DNA]</scope>
    <source>
        <strain evidence="8">DG-45</strain>
    </source>
</reference>
<dbReference type="InterPro" id="IPR018076">
    <property type="entry name" value="T2SS_GspF_dom"/>
</dbReference>
<evidence type="ECO:0000256" key="4">
    <source>
        <dbReference type="ARBA" id="ARBA00022989"/>
    </source>
</evidence>
<feature type="transmembrane region" description="Helical" evidence="6">
    <location>
        <begin position="457"/>
        <end position="474"/>
    </location>
</feature>
<evidence type="ECO:0000256" key="2">
    <source>
        <dbReference type="ARBA" id="ARBA00022475"/>
    </source>
</evidence>
<keyword evidence="5 6" id="KW-0472">Membrane</keyword>
<dbReference type="Pfam" id="PF00482">
    <property type="entry name" value="T2SSF"/>
    <property type="match status" value="2"/>
</dbReference>
<feature type="transmembrane region" description="Helical" evidence="6">
    <location>
        <begin position="420"/>
        <end position="445"/>
    </location>
</feature>
<feature type="transmembrane region" description="Helical" evidence="6">
    <location>
        <begin position="388"/>
        <end position="408"/>
    </location>
</feature>
<dbReference type="PANTHER" id="PTHR35402:SF1">
    <property type="entry name" value="TYPE II SECRETION SYSTEM PROTEIN GSPF DOMAIN-CONTAINING PROTEIN"/>
    <property type="match status" value="1"/>
</dbReference>
<feature type="transmembrane region" description="Helical" evidence="6">
    <location>
        <begin position="176"/>
        <end position="196"/>
    </location>
</feature>
<dbReference type="GO" id="GO:0005886">
    <property type="term" value="C:plasma membrane"/>
    <property type="evidence" value="ECO:0007669"/>
    <property type="project" value="UniProtKB-SubCell"/>
</dbReference>
<feature type="transmembrane region" description="Helical" evidence="6">
    <location>
        <begin position="138"/>
        <end position="156"/>
    </location>
</feature>
<evidence type="ECO:0000256" key="3">
    <source>
        <dbReference type="ARBA" id="ARBA00022692"/>
    </source>
</evidence>
<keyword evidence="4 6" id="KW-1133">Transmembrane helix</keyword>
<name>A0A0M0BMA8_9ARCH</name>
<evidence type="ECO:0000256" key="5">
    <source>
        <dbReference type="ARBA" id="ARBA00023136"/>
    </source>
</evidence>
<evidence type="ECO:0000256" key="6">
    <source>
        <dbReference type="SAM" id="Phobius"/>
    </source>
</evidence>
<sequence length="488" mass="54054">MLRGLIARIVERLKGRSDPKLEEELPFAAMMITLMAASGITPYESFKRLRSVDALERFQDEGEEITRQVEVLGYDPLTAMERRAEASRSQSYMDFLEGYVSSVKSGGSVVNYLTSKLRNIFDSRAAYAQQAVERLETLVEAYMIMLIVIFCIYILSSVTSSTSISALGGGLPNFSAVIYPLILFVIPLFTFFFMYLASTARPGTLRGMRKPYVRGMIPVAMFGAFVVATSLVPGLSFVQERVGLPLLVAVGLIAASIPPALTYQRIARRNYSAESAMPSLLRDVTEARRTGLSPEKSIVHASGRRGYGLFTVDLRRMVNQIEWGISLRKICEDLKGWIKSWPVVVGFHILVETIEIGGGDADTLGLLAEFSERTQTIERSQREMLRPYVVLPFVWSVLMAFTVTFTVYTMSMIELPYAEGAVMVSAGAAIVEAGIVFHCWLSGFFIGKVTEGNFASGFKYAAMLAVAAYVPLYLSQRFVANIFRGLVL</sequence>
<keyword evidence="3 6" id="KW-0812">Transmembrane</keyword>
<feature type="domain" description="Type II secretion system protein GspF" evidence="7">
    <location>
        <begin position="281"/>
        <end position="403"/>
    </location>
</feature>
<dbReference type="InterPro" id="IPR056569">
    <property type="entry name" value="ArlJ-like"/>
</dbReference>
<protein>
    <recommendedName>
        <fullName evidence="7">Type II secretion system protein GspF domain-containing protein</fullName>
    </recommendedName>
</protein>
<comment type="caution">
    <text evidence="8">The sequence shown here is derived from an EMBL/GenBank/DDBJ whole genome shotgun (WGS) entry which is preliminary data.</text>
</comment>
<organism evidence="8 9">
    <name type="scientific">miscellaneous Crenarchaeota group-15 archaeon DG-45</name>
    <dbReference type="NCBI Taxonomy" id="1685127"/>
    <lineage>
        <taxon>Archaea</taxon>
        <taxon>Candidatus Bathyarchaeota</taxon>
        <taxon>MCG-15</taxon>
    </lineage>
</organism>
<comment type="subcellular location">
    <subcellularLocation>
        <location evidence="1">Cell membrane</location>
        <topology evidence="1">Multi-pass membrane protein</topology>
    </subcellularLocation>
</comment>
<evidence type="ECO:0000313" key="9">
    <source>
        <dbReference type="Proteomes" id="UP000037210"/>
    </source>
</evidence>
<keyword evidence="2" id="KW-1003">Cell membrane</keyword>
<gene>
    <name evidence="8" type="ORF">AC482_06155</name>
</gene>
<feature type="domain" description="Type II secretion system protein GspF" evidence="7">
    <location>
        <begin position="30"/>
        <end position="155"/>
    </location>
</feature>
<dbReference type="PANTHER" id="PTHR35402">
    <property type="entry name" value="INTEGRAL MEMBRANE PROTEIN-RELATED"/>
    <property type="match status" value="1"/>
</dbReference>
<proteinExistence type="predicted"/>
<evidence type="ECO:0000259" key="7">
    <source>
        <dbReference type="Pfam" id="PF00482"/>
    </source>
</evidence>
<feature type="transmembrane region" description="Helical" evidence="6">
    <location>
        <begin position="217"/>
        <end position="238"/>
    </location>
</feature>
<dbReference type="EMBL" id="LFWZ01000060">
    <property type="protein sequence ID" value="KON29559.1"/>
    <property type="molecule type" value="Genomic_DNA"/>
</dbReference>